<keyword evidence="2" id="KW-1185">Reference proteome</keyword>
<sequence length="348" mass="40722">MMEITIKIYAELLGTIAMNLNGKHFDDAFEFLINGLKDSYWGVRKSFKWNDKQLDVTIQILIDGFQSINGYDGYTSNWLLEGLAMKLNKTQIDCVFACLINEFKGNSEWNRKFYAECIGFFSRKLNKKHLGDFFECLDGLEDENKCIRVLYRKSLKAISITLNARQSDRVCSAFIHGLKDEAIYFVNHMQNRLEWFSNVNIQMELLAFGLITFNPRIQLNCNDKNITLDDLNELIKYCDRQAIEWKFPTHQLKWNNSNYDRDIPYPYLNDEIEQVCNDENTYKGCYTVIHEAVRSGDLKQFKLALQNHPDIDINIHVMNIDKFHCIWQSIINIGILLLLHSTSAYIDI</sequence>
<reference evidence="1 2" key="1">
    <citation type="journal article" date="2013" name="Curr. Biol.">
        <title>The Genome of the Foraminiferan Reticulomyxa filosa.</title>
        <authorList>
            <person name="Glockner G."/>
            <person name="Hulsmann N."/>
            <person name="Schleicher M."/>
            <person name="Noegel A.A."/>
            <person name="Eichinger L."/>
            <person name="Gallinger C."/>
            <person name="Pawlowski J."/>
            <person name="Sierra R."/>
            <person name="Euteneuer U."/>
            <person name="Pillet L."/>
            <person name="Moustafa A."/>
            <person name="Platzer M."/>
            <person name="Groth M."/>
            <person name="Szafranski K."/>
            <person name="Schliwa M."/>
        </authorList>
    </citation>
    <scope>NUCLEOTIDE SEQUENCE [LARGE SCALE GENOMIC DNA]</scope>
</reference>
<comment type="caution">
    <text evidence="1">The sequence shown here is derived from an EMBL/GenBank/DDBJ whole genome shotgun (WGS) entry which is preliminary data.</text>
</comment>
<dbReference type="SUPFAM" id="SSF48371">
    <property type="entry name" value="ARM repeat"/>
    <property type="match status" value="1"/>
</dbReference>
<name>X6LWT8_RETFI</name>
<gene>
    <name evidence="1" type="ORF">RFI_31784</name>
</gene>
<dbReference type="InterPro" id="IPR016024">
    <property type="entry name" value="ARM-type_fold"/>
</dbReference>
<dbReference type="AlphaFoldDB" id="X6LWT8"/>
<accession>X6LWT8</accession>
<dbReference type="EMBL" id="ASPP01027927">
    <property type="protein sequence ID" value="ETO05612.1"/>
    <property type="molecule type" value="Genomic_DNA"/>
</dbReference>
<protein>
    <submittedName>
        <fullName evidence="1">Uncharacterized protein</fullName>
    </submittedName>
</protein>
<proteinExistence type="predicted"/>
<dbReference type="Proteomes" id="UP000023152">
    <property type="component" value="Unassembled WGS sequence"/>
</dbReference>
<organism evidence="1 2">
    <name type="scientific">Reticulomyxa filosa</name>
    <dbReference type="NCBI Taxonomy" id="46433"/>
    <lineage>
        <taxon>Eukaryota</taxon>
        <taxon>Sar</taxon>
        <taxon>Rhizaria</taxon>
        <taxon>Retaria</taxon>
        <taxon>Foraminifera</taxon>
        <taxon>Monothalamids</taxon>
        <taxon>Reticulomyxidae</taxon>
        <taxon>Reticulomyxa</taxon>
    </lineage>
</organism>
<evidence type="ECO:0000313" key="1">
    <source>
        <dbReference type="EMBL" id="ETO05612.1"/>
    </source>
</evidence>
<evidence type="ECO:0000313" key="2">
    <source>
        <dbReference type="Proteomes" id="UP000023152"/>
    </source>
</evidence>